<feature type="region of interest" description="Disordered" evidence="1">
    <location>
        <begin position="267"/>
        <end position="294"/>
    </location>
</feature>
<feature type="compositionally biased region" description="Low complexity" evidence="1">
    <location>
        <begin position="277"/>
        <end position="290"/>
    </location>
</feature>
<feature type="compositionally biased region" description="Polar residues" evidence="1">
    <location>
        <begin position="1"/>
        <end position="14"/>
    </location>
</feature>
<keyword evidence="3" id="KW-1185">Reference proteome</keyword>
<dbReference type="AlphaFoldDB" id="E3MVC5"/>
<dbReference type="Proteomes" id="UP000008281">
    <property type="component" value="Unassembled WGS sequence"/>
</dbReference>
<evidence type="ECO:0000313" key="2">
    <source>
        <dbReference type="EMBL" id="EFP10097.1"/>
    </source>
</evidence>
<evidence type="ECO:0000313" key="3">
    <source>
        <dbReference type="Proteomes" id="UP000008281"/>
    </source>
</evidence>
<proteinExistence type="predicted"/>
<protein>
    <submittedName>
        <fullName evidence="2">Uncharacterized protein</fullName>
    </submittedName>
</protein>
<reference evidence="2" key="1">
    <citation type="submission" date="2007-07" db="EMBL/GenBank/DDBJ databases">
        <title>PCAP assembly of the Caenorhabditis remanei genome.</title>
        <authorList>
            <consortium name="The Caenorhabditis remanei Sequencing Consortium"/>
            <person name="Wilson R.K."/>
        </authorList>
    </citation>
    <scope>NUCLEOTIDE SEQUENCE [LARGE SCALE GENOMIC DNA]</scope>
    <source>
        <strain evidence="2">PB4641</strain>
    </source>
</reference>
<organism evidence="3">
    <name type="scientific">Caenorhabditis remanei</name>
    <name type="common">Caenorhabditis vulgaris</name>
    <dbReference type="NCBI Taxonomy" id="31234"/>
    <lineage>
        <taxon>Eukaryota</taxon>
        <taxon>Metazoa</taxon>
        <taxon>Ecdysozoa</taxon>
        <taxon>Nematoda</taxon>
        <taxon>Chromadorea</taxon>
        <taxon>Rhabditida</taxon>
        <taxon>Rhabditina</taxon>
        <taxon>Rhabditomorpha</taxon>
        <taxon>Rhabditoidea</taxon>
        <taxon>Rhabditidae</taxon>
        <taxon>Peloderinae</taxon>
        <taxon>Caenorhabditis</taxon>
    </lineage>
</organism>
<dbReference type="EMBL" id="DS268482">
    <property type="protein sequence ID" value="EFP10097.1"/>
    <property type="molecule type" value="Genomic_DNA"/>
</dbReference>
<name>E3MVC5_CAERE</name>
<gene>
    <name evidence="2" type="ORF">CRE_24548</name>
</gene>
<accession>E3MVC5</accession>
<feature type="region of interest" description="Disordered" evidence="1">
    <location>
        <begin position="1"/>
        <end position="131"/>
    </location>
</feature>
<dbReference type="HOGENOM" id="CLU_659285_0_0_1"/>
<feature type="compositionally biased region" description="Basic and acidic residues" evidence="1">
    <location>
        <begin position="81"/>
        <end position="92"/>
    </location>
</feature>
<feature type="compositionally biased region" description="Polar residues" evidence="1">
    <location>
        <begin position="40"/>
        <end position="50"/>
    </location>
</feature>
<evidence type="ECO:0000256" key="1">
    <source>
        <dbReference type="SAM" id="MobiDB-lite"/>
    </source>
</evidence>
<sequence length="417" mass="47576">MSSVFNVIPQSQNEENVEPMNNFKEPSIDASPNKKDDSSHQVNHQDSSKIIESPKPAEDGFVNLPSPSPKMTPIWTGGVRGSERVATKKSQLEKLNGPLQENERPQMKPSTSVVAPAPKPPKLHPVWTGGVRGSTRVAEKMSVLELEVEKQRAEEKIKALKKLPKICRRCAEAKRNKRKLSTSTPSDPVERIWNRPIPDFSDSKRWVKIKLPEGVEMSSSSLESWNKKVEDLKVSLEAVMNSNPNSPEELERNREILEKGQAVIRASNVFPQRKGRSSSSSSTTSSESLSWPQGNQMVPQMFRNEQEPTSYASNGPNFYQSHRSLQHPEFSNYYRWNHFYASLNPCHPQYPTSYTMQVLSQPKNLNNTSRFSNNEHYSSHIQQQLTKQQRLQKWKVIFERNPFPSAHHSMSLMFSIR</sequence>